<dbReference type="InterPro" id="IPR005467">
    <property type="entry name" value="His_kinase_dom"/>
</dbReference>
<dbReference type="Gene3D" id="3.40.50.2300">
    <property type="match status" value="1"/>
</dbReference>
<dbReference type="EMBL" id="JBHULZ010000002">
    <property type="protein sequence ID" value="MFD2696380.1"/>
    <property type="molecule type" value="Genomic_DNA"/>
</dbReference>
<feature type="modified residue" description="4-aspartylphosphate" evidence="5">
    <location>
        <position position="515"/>
    </location>
</feature>
<dbReference type="SUPFAM" id="SSF55874">
    <property type="entry name" value="ATPase domain of HSP90 chaperone/DNA topoisomerase II/histidine kinase"/>
    <property type="match status" value="1"/>
</dbReference>
<dbReference type="InterPro" id="IPR036097">
    <property type="entry name" value="HisK_dim/P_sf"/>
</dbReference>
<dbReference type="Gene3D" id="3.30.565.10">
    <property type="entry name" value="Histidine kinase-like ATPase, C-terminal domain"/>
    <property type="match status" value="1"/>
</dbReference>
<dbReference type="RefSeq" id="WP_379042369.1">
    <property type="nucleotide sequence ID" value="NZ_JBHULZ010000002.1"/>
</dbReference>
<keyword evidence="6" id="KW-1133">Transmembrane helix</keyword>
<dbReference type="PROSITE" id="PS50109">
    <property type="entry name" value="HIS_KIN"/>
    <property type="match status" value="1"/>
</dbReference>
<dbReference type="InterPro" id="IPR036890">
    <property type="entry name" value="HATPase_C_sf"/>
</dbReference>
<dbReference type="PROSITE" id="PS50110">
    <property type="entry name" value="RESPONSE_REGULATORY"/>
    <property type="match status" value="1"/>
</dbReference>
<keyword evidence="6" id="KW-0812">Transmembrane</keyword>
<evidence type="ECO:0000313" key="9">
    <source>
        <dbReference type="EMBL" id="MFD2696380.1"/>
    </source>
</evidence>
<dbReference type="InterPro" id="IPR003661">
    <property type="entry name" value="HisK_dim/P_dom"/>
</dbReference>
<dbReference type="SUPFAM" id="SSF52172">
    <property type="entry name" value="CheY-like"/>
    <property type="match status" value="1"/>
</dbReference>
<proteinExistence type="predicted"/>
<keyword evidence="4" id="KW-0902">Two-component regulatory system</keyword>
<comment type="caution">
    <text evidence="9">The sequence shown here is derived from an EMBL/GenBank/DDBJ whole genome shotgun (WGS) entry which is preliminary data.</text>
</comment>
<dbReference type="SUPFAM" id="SSF47384">
    <property type="entry name" value="Homodimeric domain of signal transducing histidine kinase"/>
    <property type="match status" value="1"/>
</dbReference>
<dbReference type="InterPro" id="IPR011006">
    <property type="entry name" value="CheY-like_superfamily"/>
</dbReference>
<keyword evidence="3 5" id="KW-0597">Phosphoprotein</keyword>
<evidence type="ECO:0000259" key="8">
    <source>
        <dbReference type="PROSITE" id="PS50110"/>
    </source>
</evidence>
<dbReference type="SMART" id="SM00388">
    <property type="entry name" value="HisKA"/>
    <property type="match status" value="1"/>
</dbReference>
<dbReference type="GO" id="GO:0016301">
    <property type="term" value="F:kinase activity"/>
    <property type="evidence" value="ECO:0007669"/>
    <property type="project" value="UniProtKB-KW"/>
</dbReference>
<organism evidence="9 10">
    <name type="scientific">Mesonia sediminis</name>
    <dbReference type="NCBI Taxonomy" id="1703946"/>
    <lineage>
        <taxon>Bacteria</taxon>
        <taxon>Pseudomonadati</taxon>
        <taxon>Bacteroidota</taxon>
        <taxon>Flavobacteriia</taxon>
        <taxon>Flavobacteriales</taxon>
        <taxon>Flavobacteriaceae</taxon>
        <taxon>Mesonia</taxon>
    </lineage>
</organism>
<dbReference type="InterPro" id="IPR003594">
    <property type="entry name" value="HATPase_dom"/>
</dbReference>
<comment type="catalytic activity">
    <reaction evidence="1">
        <text>ATP + protein L-histidine = ADP + protein N-phospho-L-histidine.</text>
        <dbReference type="EC" id="2.7.13.3"/>
    </reaction>
</comment>
<dbReference type="InterPro" id="IPR011990">
    <property type="entry name" value="TPR-like_helical_dom_sf"/>
</dbReference>
<dbReference type="PRINTS" id="PR00344">
    <property type="entry name" value="BCTRLSENSOR"/>
</dbReference>
<accession>A0ABW5SCV8</accession>
<dbReference type="CDD" id="cd17546">
    <property type="entry name" value="REC_hyHK_CKI1_RcsC-like"/>
    <property type="match status" value="1"/>
</dbReference>
<feature type="domain" description="Histidine kinase" evidence="7">
    <location>
        <begin position="217"/>
        <end position="438"/>
    </location>
</feature>
<evidence type="ECO:0000313" key="10">
    <source>
        <dbReference type="Proteomes" id="UP001597357"/>
    </source>
</evidence>
<dbReference type="InterPro" id="IPR004358">
    <property type="entry name" value="Sig_transdc_His_kin-like_C"/>
</dbReference>
<dbReference type="InterPro" id="IPR001789">
    <property type="entry name" value="Sig_transdc_resp-reg_receiver"/>
</dbReference>
<evidence type="ECO:0000256" key="6">
    <source>
        <dbReference type="SAM" id="Phobius"/>
    </source>
</evidence>
<dbReference type="PANTHER" id="PTHR45339">
    <property type="entry name" value="HYBRID SIGNAL TRANSDUCTION HISTIDINE KINASE J"/>
    <property type="match status" value="1"/>
</dbReference>
<dbReference type="Pfam" id="PF00512">
    <property type="entry name" value="HisKA"/>
    <property type="match status" value="1"/>
</dbReference>
<gene>
    <name evidence="9" type="ORF">ACFSQ0_00070</name>
</gene>
<dbReference type="SUPFAM" id="SSF48452">
    <property type="entry name" value="TPR-like"/>
    <property type="match status" value="1"/>
</dbReference>
<feature type="domain" description="Response regulatory" evidence="8">
    <location>
        <begin position="466"/>
        <end position="580"/>
    </location>
</feature>
<keyword evidence="9" id="KW-0418">Kinase</keyword>
<protein>
    <recommendedName>
        <fullName evidence="2">histidine kinase</fullName>
        <ecNumber evidence="2">2.7.13.3</ecNumber>
    </recommendedName>
</protein>
<evidence type="ECO:0000256" key="1">
    <source>
        <dbReference type="ARBA" id="ARBA00000085"/>
    </source>
</evidence>
<dbReference type="CDD" id="cd00082">
    <property type="entry name" value="HisKA"/>
    <property type="match status" value="1"/>
</dbReference>
<evidence type="ECO:0000256" key="5">
    <source>
        <dbReference type="PROSITE-ProRule" id="PRU00169"/>
    </source>
</evidence>
<dbReference type="SMART" id="SM00448">
    <property type="entry name" value="REC"/>
    <property type="match status" value="1"/>
</dbReference>
<dbReference type="PANTHER" id="PTHR45339:SF1">
    <property type="entry name" value="HYBRID SIGNAL TRANSDUCTION HISTIDINE KINASE J"/>
    <property type="match status" value="1"/>
</dbReference>
<sequence>MLFVESSQAEVSQQKDWIPKQHEQAAPSNQAAIKQEKKEDSLHNALLVKFNKALFNFNQGNIANAVEYSLKLKGYARDNANLDYEIKALKLLSEIHASQNNYKKALRYRQEADSILNNTVNLDISQHWASNAAFNTAYNKLQEEKTAQEKKLKFNQLAVVLSVLLISILSLFTLALYKNNRLRAGVNNLLKTKNNELLAAKMKAEKANEVKDQFLSTITHELRTPIYAINGFAYLLKQENPRPEQLEHIKALNYSGEHLLSLVNNILDLNKLAAGKVTKTESFFEVKSVMEELTYSFKNAAEANAVTLHLEIDEKVPSKLFGDILKLKQILINLLSNAIKFTENGEVWLSITCLNLETNRSKIRFSIRDTGRGIKEEFQQKIFDNFHQGESSTSSNYRGTGLGLPIVKSLLEFFDSEINLESTFGEGSTFYFDIVFHQPKEENGKNQIQVALDDPRSMDEFFKGKKVLIAEDNIINLKLTNKILLRRGFETDLVKNGLEAINKAVEKDYDLILMDINMPILDGIQATIEIKSHKPKLPIIALTAVSLDESSEKYIKQGFVAVIPKPYKTEMFYQKIYEVLLRSQA</sequence>
<dbReference type="CDD" id="cd16922">
    <property type="entry name" value="HATPase_EvgS-ArcB-TorS-like"/>
    <property type="match status" value="1"/>
</dbReference>
<dbReference type="SMART" id="SM00387">
    <property type="entry name" value="HATPase_c"/>
    <property type="match status" value="1"/>
</dbReference>
<keyword evidence="9" id="KW-0808">Transferase</keyword>
<evidence type="ECO:0000256" key="2">
    <source>
        <dbReference type="ARBA" id="ARBA00012438"/>
    </source>
</evidence>
<dbReference type="EC" id="2.7.13.3" evidence="2"/>
<dbReference type="Proteomes" id="UP001597357">
    <property type="component" value="Unassembled WGS sequence"/>
</dbReference>
<name>A0ABW5SCV8_9FLAO</name>
<dbReference type="Pfam" id="PF02518">
    <property type="entry name" value="HATPase_c"/>
    <property type="match status" value="1"/>
</dbReference>
<keyword evidence="6" id="KW-0472">Membrane</keyword>
<evidence type="ECO:0000256" key="3">
    <source>
        <dbReference type="ARBA" id="ARBA00022553"/>
    </source>
</evidence>
<evidence type="ECO:0000259" key="7">
    <source>
        <dbReference type="PROSITE" id="PS50109"/>
    </source>
</evidence>
<dbReference type="Pfam" id="PF00072">
    <property type="entry name" value="Response_reg"/>
    <property type="match status" value="1"/>
</dbReference>
<keyword evidence="10" id="KW-1185">Reference proteome</keyword>
<dbReference type="Gene3D" id="1.10.287.130">
    <property type="match status" value="1"/>
</dbReference>
<feature type="transmembrane region" description="Helical" evidence="6">
    <location>
        <begin position="157"/>
        <end position="177"/>
    </location>
</feature>
<evidence type="ECO:0000256" key="4">
    <source>
        <dbReference type="ARBA" id="ARBA00023012"/>
    </source>
</evidence>
<reference evidence="10" key="1">
    <citation type="journal article" date="2019" name="Int. J. Syst. Evol. Microbiol.">
        <title>The Global Catalogue of Microorganisms (GCM) 10K type strain sequencing project: providing services to taxonomists for standard genome sequencing and annotation.</title>
        <authorList>
            <consortium name="The Broad Institute Genomics Platform"/>
            <consortium name="The Broad Institute Genome Sequencing Center for Infectious Disease"/>
            <person name="Wu L."/>
            <person name="Ma J."/>
        </authorList>
    </citation>
    <scope>NUCLEOTIDE SEQUENCE [LARGE SCALE GENOMIC DNA]</scope>
    <source>
        <strain evidence="10">KCTC 42255</strain>
    </source>
</reference>